<accession>A0AAV1K050</accession>
<comment type="caution">
    <text evidence="1">The sequence shown here is derived from an EMBL/GenBank/DDBJ whole genome shotgun (WGS) entry which is preliminary data.</text>
</comment>
<protein>
    <submittedName>
        <fullName evidence="1">Uncharacterized protein</fullName>
    </submittedName>
</protein>
<keyword evidence="2" id="KW-1185">Reference proteome</keyword>
<organism evidence="1 2">
    <name type="scientific">Leptosia nina</name>
    <dbReference type="NCBI Taxonomy" id="320188"/>
    <lineage>
        <taxon>Eukaryota</taxon>
        <taxon>Metazoa</taxon>
        <taxon>Ecdysozoa</taxon>
        <taxon>Arthropoda</taxon>
        <taxon>Hexapoda</taxon>
        <taxon>Insecta</taxon>
        <taxon>Pterygota</taxon>
        <taxon>Neoptera</taxon>
        <taxon>Endopterygota</taxon>
        <taxon>Lepidoptera</taxon>
        <taxon>Glossata</taxon>
        <taxon>Ditrysia</taxon>
        <taxon>Papilionoidea</taxon>
        <taxon>Pieridae</taxon>
        <taxon>Pierinae</taxon>
        <taxon>Leptosia</taxon>
    </lineage>
</organism>
<dbReference type="EMBL" id="CAVLEF010000280">
    <property type="protein sequence ID" value="CAK1555178.1"/>
    <property type="molecule type" value="Genomic_DNA"/>
</dbReference>
<evidence type="ECO:0000313" key="2">
    <source>
        <dbReference type="Proteomes" id="UP001497472"/>
    </source>
</evidence>
<dbReference type="AlphaFoldDB" id="A0AAV1K050"/>
<dbReference type="Proteomes" id="UP001497472">
    <property type="component" value="Unassembled WGS sequence"/>
</dbReference>
<name>A0AAV1K050_9NEOP</name>
<gene>
    <name evidence="1" type="ORF">LNINA_LOCUS14014</name>
</gene>
<evidence type="ECO:0000313" key="1">
    <source>
        <dbReference type="EMBL" id="CAK1555178.1"/>
    </source>
</evidence>
<proteinExistence type="predicted"/>
<sequence>MGFFDGFAFVSPGASKTYRMCSRLDQGSNTGGIVHVHGLDNLSIPSSGVYQEFAIRNYLPRRSIARSNALRKRQMNWALGVAKRRQRFRFAAGVQRATH</sequence>
<reference evidence="1 2" key="1">
    <citation type="submission" date="2023-11" db="EMBL/GenBank/DDBJ databases">
        <authorList>
            <person name="Okamura Y."/>
        </authorList>
    </citation>
    <scope>NUCLEOTIDE SEQUENCE [LARGE SCALE GENOMIC DNA]</scope>
</reference>